<dbReference type="GO" id="GO:0016301">
    <property type="term" value="F:kinase activity"/>
    <property type="evidence" value="ECO:0007669"/>
    <property type="project" value="UniProtKB-KW"/>
</dbReference>
<keyword evidence="5" id="KW-0547">Nucleotide-binding</keyword>
<organism evidence="13 14">
    <name type="scientific">Streptomyces nigrescens</name>
    <dbReference type="NCBI Taxonomy" id="1920"/>
    <lineage>
        <taxon>Bacteria</taxon>
        <taxon>Bacillati</taxon>
        <taxon>Actinomycetota</taxon>
        <taxon>Actinomycetes</taxon>
        <taxon>Kitasatosporales</taxon>
        <taxon>Streptomycetaceae</taxon>
        <taxon>Streptomyces</taxon>
    </lineage>
</organism>
<dbReference type="EMBL" id="AP026073">
    <property type="protein sequence ID" value="BDM67611.1"/>
    <property type="molecule type" value="Genomic_DNA"/>
</dbReference>
<evidence type="ECO:0000256" key="1">
    <source>
        <dbReference type="ARBA" id="ARBA00000085"/>
    </source>
</evidence>
<evidence type="ECO:0000256" key="6">
    <source>
        <dbReference type="ARBA" id="ARBA00022777"/>
    </source>
</evidence>
<keyword evidence="3" id="KW-0597">Phosphoprotein</keyword>
<keyword evidence="10" id="KW-0812">Transmembrane</keyword>
<dbReference type="PANTHER" id="PTHR24421:SF10">
    <property type="entry name" value="NITRATE_NITRITE SENSOR PROTEIN NARQ"/>
    <property type="match status" value="1"/>
</dbReference>
<dbReference type="Proteomes" id="UP001059597">
    <property type="component" value="Chromosome"/>
</dbReference>
<feature type="transmembrane region" description="Helical" evidence="10">
    <location>
        <begin position="166"/>
        <end position="184"/>
    </location>
</feature>
<evidence type="ECO:0000256" key="4">
    <source>
        <dbReference type="ARBA" id="ARBA00022679"/>
    </source>
</evidence>
<protein>
    <recommendedName>
        <fullName evidence="2">histidine kinase</fullName>
        <ecNumber evidence="2">2.7.13.3</ecNumber>
    </recommendedName>
</protein>
<feature type="region of interest" description="Disordered" evidence="9">
    <location>
        <begin position="450"/>
        <end position="501"/>
    </location>
</feature>
<dbReference type="Pfam" id="PF07730">
    <property type="entry name" value="HisKA_3"/>
    <property type="match status" value="1"/>
</dbReference>
<evidence type="ECO:0000256" key="5">
    <source>
        <dbReference type="ARBA" id="ARBA00022741"/>
    </source>
</evidence>
<keyword evidence="10" id="KW-0472">Membrane</keyword>
<feature type="region of interest" description="Disordered" evidence="9">
    <location>
        <begin position="1"/>
        <end position="21"/>
    </location>
</feature>
<dbReference type="RefSeq" id="WP_261951742.1">
    <property type="nucleotide sequence ID" value="NZ_AP026073.1"/>
</dbReference>
<feature type="transmembrane region" description="Helical" evidence="10">
    <location>
        <begin position="190"/>
        <end position="209"/>
    </location>
</feature>
<accession>A0ABN6QRT1</accession>
<dbReference type="InterPro" id="IPR036890">
    <property type="entry name" value="HATPase_C_sf"/>
</dbReference>
<dbReference type="SUPFAM" id="SSF55874">
    <property type="entry name" value="ATPase domain of HSP90 chaperone/DNA topoisomerase II/histidine kinase"/>
    <property type="match status" value="1"/>
</dbReference>
<evidence type="ECO:0000256" key="10">
    <source>
        <dbReference type="SAM" id="Phobius"/>
    </source>
</evidence>
<evidence type="ECO:0000313" key="13">
    <source>
        <dbReference type="EMBL" id="BDM67611.1"/>
    </source>
</evidence>
<gene>
    <name evidence="13" type="ORF">HEK616_10980</name>
</gene>
<dbReference type="CDD" id="cd16917">
    <property type="entry name" value="HATPase_UhpB-NarQ-NarX-like"/>
    <property type="match status" value="1"/>
</dbReference>
<evidence type="ECO:0000259" key="11">
    <source>
        <dbReference type="Pfam" id="PF02518"/>
    </source>
</evidence>
<evidence type="ECO:0000256" key="7">
    <source>
        <dbReference type="ARBA" id="ARBA00022840"/>
    </source>
</evidence>
<evidence type="ECO:0000313" key="14">
    <source>
        <dbReference type="Proteomes" id="UP001059597"/>
    </source>
</evidence>
<keyword evidence="10" id="KW-1133">Transmembrane helix</keyword>
<dbReference type="EC" id="2.7.13.3" evidence="2"/>
<evidence type="ECO:0000256" key="2">
    <source>
        <dbReference type="ARBA" id="ARBA00012438"/>
    </source>
</evidence>
<dbReference type="Pfam" id="PF02518">
    <property type="entry name" value="HATPase_c"/>
    <property type="match status" value="1"/>
</dbReference>
<sequence length="501" mass="52569">MNGRSPTPAPEAARSAEREPARSRALRAARQALRILAVELGTPTEPGIPLFAGVQNPWLRRVPYLVAFAFAVSLLPTTINVLGNDYGMNGGLAGALATAQTVPLMLAVTRPLQAWWVIFAADVVCALGLTVVDGVADRAWPWTPPAIVGYLALMLALSLRERRRTLIAVWLTTGFAGILSETMTPERSQSTWVLMFVLAGVMLLMGATLRERGDAQRKLIEQETISEAERARRTLLEERTRIARELHDVVAHHMSVITVQADSAPYRISGIPEEAQEEFGSIAATARESLAEMRRLLGVLRSEETERQGGPEKTPQPGVAMLPKLVEGTVRAGVPVELVLPEEAVVLEPAVDLSAYRIVQEALANVVRHAPGAQTRVSVIPTADRTRLTVLIVNSAPPAALAPSAPLETTGTGHGLVGMRERVRLVDGSLDTGPLPDGGFRVAAQLPLAAAPGSPSTGTAASGSPAPGTAAPGSSAPGSPAPGSAASPSTSPLSAKDSGSS</sequence>
<feature type="compositionally biased region" description="Low complexity" evidence="9">
    <location>
        <begin position="450"/>
        <end position="492"/>
    </location>
</feature>
<keyword evidence="8" id="KW-0902">Two-component regulatory system</keyword>
<evidence type="ECO:0000256" key="9">
    <source>
        <dbReference type="SAM" id="MobiDB-lite"/>
    </source>
</evidence>
<dbReference type="InterPro" id="IPR050482">
    <property type="entry name" value="Sensor_HK_TwoCompSys"/>
</dbReference>
<name>A0ABN6QRT1_STRNI</name>
<dbReference type="InterPro" id="IPR011712">
    <property type="entry name" value="Sig_transdc_His_kin_sub3_dim/P"/>
</dbReference>
<keyword evidence="14" id="KW-1185">Reference proteome</keyword>
<proteinExistence type="predicted"/>
<feature type="transmembrane region" description="Helical" evidence="10">
    <location>
        <begin position="62"/>
        <end position="82"/>
    </location>
</feature>
<feature type="compositionally biased region" description="Low complexity" evidence="9">
    <location>
        <begin position="1"/>
        <end position="13"/>
    </location>
</feature>
<dbReference type="InterPro" id="IPR003594">
    <property type="entry name" value="HATPase_dom"/>
</dbReference>
<dbReference type="Gene3D" id="1.20.5.1930">
    <property type="match status" value="1"/>
</dbReference>
<evidence type="ECO:0000256" key="3">
    <source>
        <dbReference type="ARBA" id="ARBA00022553"/>
    </source>
</evidence>
<keyword evidence="7" id="KW-0067">ATP-binding</keyword>
<feature type="domain" description="Signal transduction histidine kinase subgroup 3 dimerisation and phosphoacceptor" evidence="12">
    <location>
        <begin position="238"/>
        <end position="303"/>
    </location>
</feature>
<feature type="transmembrane region" description="Helical" evidence="10">
    <location>
        <begin position="88"/>
        <end position="108"/>
    </location>
</feature>
<dbReference type="Gene3D" id="3.30.565.10">
    <property type="entry name" value="Histidine kinase-like ATPase, C-terminal domain"/>
    <property type="match status" value="1"/>
</dbReference>
<evidence type="ECO:0000256" key="8">
    <source>
        <dbReference type="ARBA" id="ARBA00023012"/>
    </source>
</evidence>
<feature type="transmembrane region" description="Helical" evidence="10">
    <location>
        <begin position="142"/>
        <end position="159"/>
    </location>
</feature>
<evidence type="ECO:0000259" key="12">
    <source>
        <dbReference type="Pfam" id="PF07730"/>
    </source>
</evidence>
<dbReference type="PANTHER" id="PTHR24421">
    <property type="entry name" value="NITRATE/NITRITE SENSOR PROTEIN NARX-RELATED"/>
    <property type="match status" value="1"/>
</dbReference>
<keyword evidence="6 13" id="KW-0418">Kinase</keyword>
<reference evidence="13" key="1">
    <citation type="submission" date="2022-06" db="EMBL/GenBank/DDBJ databases">
        <title>Complete genome sequence of Streptomyces nigrescens HEK616.</title>
        <authorList>
            <person name="Asamizu S."/>
            <person name="Onaka H."/>
        </authorList>
    </citation>
    <scope>NUCLEOTIDE SEQUENCE</scope>
    <source>
        <strain evidence="13">HEK616</strain>
    </source>
</reference>
<keyword evidence="4" id="KW-0808">Transferase</keyword>
<feature type="domain" description="Histidine kinase/HSP90-like ATPase" evidence="11">
    <location>
        <begin position="354"/>
        <end position="449"/>
    </location>
</feature>
<comment type="catalytic activity">
    <reaction evidence="1">
        <text>ATP + protein L-histidine = ADP + protein N-phospho-L-histidine.</text>
        <dbReference type="EC" id="2.7.13.3"/>
    </reaction>
</comment>
<feature type="transmembrane region" description="Helical" evidence="10">
    <location>
        <begin position="115"/>
        <end position="136"/>
    </location>
</feature>